<evidence type="ECO:0000313" key="3">
    <source>
        <dbReference type="Proteomes" id="UP001275436"/>
    </source>
</evidence>
<dbReference type="Proteomes" id="UP001275436">
    <property type="component" value="Unassembled WGS sequence"/>
</dbReference>
<keyword evidence="3" id="KW-1185">Reference proteome</keyword>
<organism evidence="2 3">
    <name type="scientific">Oceanobacillus kimchii</name>
    <dbReference type="NCBI Taxonomy" id="746691"/>
    <lineage>
        <taxon>Bacteria</taxon>
        <taxon>Bacillati</taxon>
        <taxon>Bacillota</taxon>
        <taxon>Bacilli</taxon>
        <taxon>Bacillales</taxon>
        <taxon>Bacillaceae</taxon>
        <taxon>Oceanobacillus</taxon>
    </lineage>
</organism>
<keyword evidence="1" id="KW-0812">Transmembrane</keyword>
<name>A0ABQ5TDY1_9BACI</name>
<evidence type="ECO:0000256" key="1">
    <source>
        <dbReference type="SAM" id="Phobius"/>
    </source>
</evidence>
<evidence type="ECO:0000313" key="2">
    <source>
        <dbReference type="EMBL" id="GLO64986.1"/>
    </source>
</evidence>
<accession>A0ABQ5TDY1</accession>
<protein>
    <recommendedName>
        <fullName evidence="4">DUF1700 domain-containing protein</fullName>
    </recommendedName>
</protein>
<evidence type="ECO:0008006" key="4">
    <source>
        <dbReference type="Google" id="ProtNLM"/>
    </source>
</evidence>
<feature type="transmembrane region" description="Helical" evidence="1">
    <location>
        <begin position="137"/>
        <end position="160"/>
    </location>
</feature>
<proteinExistence type="predicted"/>
<sequence>MNKHEFLQKLQAKLTNIPDHEQKEITRDIEEHFIAGLEEGKTEEQIADSLGSPQQLAKDVTANYHVEKVNQNTSSENIFRATWAVLGLGFLNVVIVLGPLLVVASIVISLWTVSASFVFQFIALIVKVIITPSAFQLFELFFSITLVGSGLLLGIAMYYVSKYLIHLFIRYLNFNIRIVKGGASK</sequence>
<dbReference type="Pfam" id="PF22564">
    <property type="entry name" value="HAAS"/>
    <property type="match status" value="1"/>
</dbReference>
<feature type="transmembrane region" description="Helical" evidence="1">
    <location>
        <begin position="108"/>
        <end position="130"/>
    </location>
</feature>
<dbReference type="EMBL" id="BSKO01000001">
    <property type="protein sequence ID" value="GLO64986.1"/>
    <property type="molecule type" value="Genomic_DNA"/>
</dbReference>
<reference evidence="2 3" key="1">
    <citation type="submission" date="2023-02" db="EMBL/GenBank/DDBJ databases">
        <title>Oceanobacillus kimchii IFOP_LL358 isolated form Alexandrium catenella lab strain.</title>
        <authorList>
            <person name="Gajardo G."/>
            <person name="Ueki S."/>
            <person name="Maruyama F."/>
        </authorList>
    </citation>
    <scope>NUCLEOTIDE SEQUENCE [LARGE SCALE GENOMIC DNA]</scope>
    <source>
        <strain evidence="2 3">IFOP_LL358</strain>
    </source>
</reference>
<feature type="transmembrane region" description="Helical" evidence="1">
    <location>
        <begin position="81"/>
        <end position="102"/>
    </location>
</feature>
<comment type="caution">
    <text evidence="2">The sequence shown here is derived from an EMBL/GenBank/DDBJ whole genome shotgun (WGS) entry which is preliminary data.</text>
</comment>
<dbReference type="RefSeq" id="WP_017795756.1">
    <property type="nucleotide sequence ID" value="NZ_BSKO01000001.1"/>
</dbReference>
<gene>
    <name evidence="2" type="ORF">MACH08_07700</name>
</gene>
<keyword evidence="1" id="KW-0472">Membrane</keyword>
<keyword evidence="1" id="KW-1133">Transmembrane helix</keyword>